<dbReference type="Gene3D" id="3.40.20.10">
    <property type="entry name" value="Severin"/>
    <property type="match status" value="1"/>
</dbReference>
<evidence type="ECO:0000256" key="5">
    <source>
        <dbReference type="ARBA" id="ARBA00038052"/>
    </source>
</evidence>
<keyword evidence="4" id="KW-0206">Cytoskeleton</keyword>
<dbReference type="FunFam" id="3.40.20.10:FF:000018">
    <property type="entry name" value="Coactosin-like 1"/>
    <property type="match status" value="1"/>
</dbReference>
<evidence type="ECO:0000259" key="9">
    <source>
        <dbReference type="PROSITE" id="PS51263"/>
    </source>
</evidence>
<comment type="subunit">
    <text evidence="7">Interacts with 5-lipoxygenase (ALOX5/5LO) in a calcium-independent manner. Binds to F-actin with a stoichiometry of 1:2.</text>
</comment>
<gene>
    <name evidence="10" type="ORF">MGAL_10B015804</name>
</gene>
<protein>
    <recommendedName>
        <fullName evidence="8">Coactosin-like protein</fullName>
    </recommendedName>
</protein>
<dbReference type="GO" id="GO:0030427">
    <property type="term" value="C:site of polarized growth"/>
    <property type="evidence" value="ECO:0007669"/>
    <property type="project" value="TreeGrafter"/>
</dbReference>
<feature type="domain" description="ADF-H" evidence="9">
    <location>
        <begin position="8"/>
        <end position="142"/>
    </location>
</feature>
<dbReference type="Pfam" id="PF00241">
    <property type="entry name" value="Cofilin_ADF"/>
    <property type="match status" value="1"/>
</dbReference>
<proteinExistence type="inferred from homology"/>
<dbReference type="PANTHER" id="PTHR10829:SF29">
    <property type="entry name" value="COACTOSIN-LIKE PROTEIN"/>
    <property type="match status" value="1"/>
</dbReference>
<dbReference type="PANTHER" id="PTHR10829">
    <property type="entry name" value="CORTACTIN AND DREBRIN"/>
    <property type="match status" value="1"/>
</dbReference>
<dbReference type="GO" id="GO:0030833">
    <property type="term" value="P:regulation of actin filament polymerization"/>
    <property type="evidence" value="ECO:0007669"/>
    <property type="project" value="TreeGrafter"/>
</dbReference>
<dbReference type="SUPFAM" id="SSF55753">
    <property type="entry name" value="Actin depolymerizing proteins"/>
    <property type="match status" value="1"/>
</dbReference>
<dbReference type="AlphaFoldDB" id="A0A8B6EFK3"/>
<evidence type="ECO:0000256" key="2">
    <source>
        <dbReference type="ARBA" id="ARBA00022490"/>
    </source>
</evidence>
<comment type="subcellular location">
    <subcellularLocation>
        <location evidence="1">Cytoplasm</location>
        <location evidence="1">Cytoskeleton</location>
    </subcellularLocation>
</comment>
<keyword evidence="11" id="KW-1185">Reference proteome</keyword>
<evidence type="ECO:0000256" key="6">
    <source>
        <dbReference type="ARBA" id="ARBA00058385"/>
    </source>
</evidence>
<keyword evidence="3" id="KW-0009">Actin-binding</keyword>
<comment type="similarity">
    <text evidence="5">Belongs to the actin-binding proteins ADF family. Coactosin subfamily.</text>
</comment>
<reference evidence="10" key="1">
    <citation type="submission" date="2018-11" db="EMBL/GenBank/DDBJ databases">
        <authorList>
            <person name="Alioto T."/>
            <person name="Alioto T."/>
        </authorList>
    </citation>
    <scope>NUCLEOTIDE SEQUENCE</scope>
</reference>
<evidence type="ECO:0000313" key="10">
    <source>
        <dbReference type="EMBL" id="VDI34110.1"/>
    </source>
</evidence>
<dbReference type="SMART" id="SM00102">
    <property type="entry name" value="ADF"/>
    <property type="match status" value="1"/>
</dbReference>
<keyword evidence="2" id="KW-0963">Cytoplasm</keyword>
<name>A0A8B6EFK3_MYTGA</name>
<dbReference type="GO" id="GO:0005884">
    <property type="term" value="C:actin filament"/>
    <property type="evidence" value="ECO:0007669"/>
    <property type="project" value="TreeGrafter"/>
</dbReference>
<dbReference type="PROSITE" id="PS51263">
    <property type="entry name" value="ADF_H"/>
    <property type="match status" value="1"/>
</dbReference>
<evidence type="ECO:0000256" key="7">
    <source>
        <dbReference type="ARBA" id="ARBA00062335"/>
    </source>
</evidence>
<comment type="caution">
    <text evidence="10">The sequence shown here is derived from an EMBL/GenBank/DDBJ whole genome shotgun (WGS) entry which is preliminary data.</text>
</comment>
<evidence type="ECO:0000256" key="4">
    <source>
        <dbReference type="ARBA" id="ARBA00023212"/>
    </source>
</evidence>
<dbReference type="GO" id="GO:0051015">
    <property type="term" value="F:actin filament binding"/>
    <property type="evidence" value="ECO:0007669"/>
    <property type="project" value="TreeGrafter"/>
</dbReference>
<dbReference type="Proteomes" id="UP000596742">
    <property type="component" value="Unassembled WGS sequence"/>
</dbReference>
<dbReference type="InterPro" id="IPR029006">
    <property type="entry name" value="ADF-H/Gelsolin-like_dom_sf"/>
</dbReference>
<evidence type="ECO:0000256" key="1">
    <source>
        <dbReference type="ARBA" id="ARBA00004245"/>
    </source>
</evidence>
<dbReference type="InterPro" id="IPR002108">
    <property type="entry name" value="ADF-H"/>
</dbReference>
<sequence>MEFTGFRKIAILDDQEAVTIAYKDVRDDHTDTKWLLLKYSAENKIVLHWTGSDCGKFFAKFTDKVRLFAFIRLDFEEKGPETIKRTKFVLLSWIGQDVANEKRQRVHGDRECIKSVIKDYDCELCLYEETGIDEKLILQKVEEAETK</sequence>
<evidence type="ECO:0000256" key="3">
    <source>
        <dbReference type="ARBA" id="ARBA00023203"/>
    </source>
</evidence>
<comment type="function">
    <text evidence="6">Binds to F-actin in a calcium-independent manner. Has no direct effect on actin depolymerization. Acts as a chaperone for ALOX5 (5LO), influencing both its stability and activity in leukotrienes synthesis.</text>
</comment>
<dbReference type="OrthoDB" id="20822at2759"/>
<organism evidence="10 11">
    <name type="scientific">Mytilus galloprovincialis</name>
    <name type="common">Mediterranean mussel</name>
    <dbReference type="NCBI Taxonomy" id="29158"/>
    <lineage>
        <taxon>Eukaryota</taxon>
        <taxon>Metazoa</taxon>
        <taxon>Spiralia</taxon>
        <taxon>Lophotrochozoa</taxon>
        <taxon>Mollusca</taxon>
        <taxon>Bivalvia</taxon>
        <taxon>Autobranchia</taxon>
        <taxon>Pteriomorphia</taxon>
        <taxon>Mytilida</taxon>
        <taxon>Mytiloidea</taxon>
        <taxon>Mytilidae</taxon>
        <taxon>Mytilinae</taxon>
        <taxon>Mytilus</taxon>
    </lineage>
</organism>
<evidence type="ECO:0000313" key="11">
    <source>
        <dbReference type="Proteomes" id="UP000596742"/>
    </source>
</evidence>
<accession>A0A8B6EFK3</accession>
<evidence type="ECO:0000256" key="8">
    <source>
        <dbReference type="ARBA" id="ARBA00068121"/>
    </source>
</evidence>
<dbReference type="EMBL" id="UYJE01005115">
    <property type="protein sequence ID" value="VDI34110.1"/>
    <property type="molecule type" value="Genomic_DNA"/>
</dbReference>
<dbReference type="GO" id="GO:0030864">
    <property type="term" value="C:cortical actin cytoskeleton"/>
    <property type="evidence" value="ECO:0007669"/>
    <property type="project" value="TreeGrafter"/>
</dbReference>